<gene>
    <name evidence="2" type="ORF">JYZ213_LOCUS10535</name>
    <name evidence="3" type="ORF">OXD698_LOCUS31173</name>
</gene>
<dbReference type="Proteomes" id="UP000663845">
    <property type="component" value="Unassembled WGS sequence"/>
</dbReference>
<evidence type="ECO:0000313" key="2">
    <source>
        <dbReference type="EMBL" id="CAF0900663.1"/>
    </source>
</evidence>
<dbReference type="PANTHER" id="PTHR48465">
    <property type="entry name" value="PROTEIN SSUH2 HOMOLOG"/>
    <property type="match status" value="1"/>
</dbReference>
<name>A0A819QH55_9BILA</name>
<proteinExistence type="predicted"/>
<accession>A0A819QH55</accession>
<comment type="caution">
    <text evidence="3">The sequence shown here is derived from an EMBL/GenBank/DDBJ whole genome shotgun (WGS) entry which is preliminary data.</text>
</comment>
<keyword evidence="1" id="KW-0732">Signal</keyword>
<dbReference type="Proteomes" id="UP000663844">
    <property type="component" value="Unassembled WGS sequence"/>
</dbReference>
<dbReference type="PANTHER" id="PTHR48465:SF1">
    <property type="entry name" value="PROTEIN SSUH2 HOMOLOG"/>
    <property type="match status" value="1"/>
</dbReference>
<evidence type="ECO:0000313" key="3">
    <source>
        <dbReference type="EMBL" id="CAF4028815.1"/>
    </source>
</evidence>
<dbReference type="EMBL" id="CAJNOG010000077">
    <property type="protein sequence ID" value="CAF0900663.1"/>
    <property type="molecule type" value="Genomic_DNA"/>
</dbReference>
<evidence type="ECO:0000256" key="1">
    <source>
        <dbReference type="SAM" id="SignalP"/>
    </source>
</evidence>
<evidence type="ECO:0000313" key="4">
    <source>
        <dbReference type="Proteomes" id="UP000663844"/>
    </source>
</evidence>
<feature type="signal peptide" evidence="1">
    <location>
        <begin position="1"/>
        <end position="20"/>
    </location>
</feature>
<organism evidence="3 4">
    <name type="scientific">Adineta steineri</name>
    <dbReference type="NCBI Taxonomy" id="433720"/>
    <lineage>
        <taxon>Eukaryota</taxon>
        <taxon>Metazoa</taxon>
        <taxon>Spiralia</taxon>
        <taxon>Gnathifera</taxon>
        <taxon>Rotifera</taxon>
        <taxon>Eurotatoria</taxon>
        <taxon>Bdelloidea</taxon>
        <taxon>Adinetida</taxon>
        <taxon>Adinetidae</taxon>
        <taxon>Adineta</taxon>
    </lineage>
</organism>
<dbReference type="EMBL" id="CAJOAZ010003804">
    <property type="protein sequence ID" value="CAF4028815.1"/>
    <property type="molecule type" value="Genomic_DNA"/>
</dbReference>
<dbReference type="SUPFAM" id="SSF57938">
    <property type="entry name" value="DnaJ/Hsp40 cysteine-rich domain"/>
    <property type="match status" value="1"/>
</dbReference>
<sequence>MLFLDLVIMTQVAPLSPSAALPSSPGSNQPAQITELIIIKDYRETGIVSTYKISTDQGTIKGFSETDANGSTNHHSIVDSSQIPINLNNQTSAPVSQGNTTHSNNPIGMSAVNNRVTKTTEPAPVRSGVDLIRLPDGSYTVATLPSDPSNLLHFQQQVKSKFCYNSGPIDTATFIKSQQRVAYWVEMWTLMEHRSVETEERPYKGESASGQAAGNLFDLKNLPIQTPQTDIKGTQKISCPLVNTQRKVICSQCNGRGKQQCASCAGQGHLIPTKNNNNTQCTTCRGTGNLNCTKCVGACFLLRWEVLTIEWNTKQTVSAYQNTFLPEKKIRFRPKKKVFFDADHDWNNFVLLTNYPDLYETIAIRTPPDMARKFGQDIEKQYLTHYAALKPSIIMRQMKILIRQVDIIEIDYQLEGYTNKNGTHKGTNTFNYLVYGCDENGKAMIYENNYPLNCCGCLGPKAACRCNCTIS</sequence>
<feature type="chain" id="PRO_5036235827" description="Protein SSUH2 homolog" evidence="1">
    <location>
        <begin position="21"/>
        <end position="471"/>
    </location>
</feature>
<reference evidence="3" key="1">
    <citation type="submission" date="2021-02" db="EMBL/GenBank/DDBJ databases">
        <authorList>
            <person name="Nowell W R."/>
        </authorList>
    </citation>
    <scope>NUCLEOTIDE SEQUENCE</scope>
</reference>
<protein>
    <recommendedName>
        <fullName evidence="5">Protein SSUH2 homolog</fullName>
    </recommendedName>
</protein>
<dbReference type="InterPro" id="IPR052789">
    <property type="entry name" value="SSUH2_homolog"/>
</dbReference>
<evidence type="ECO:0008006" key="5">
    <source>
        <dbReference type="Google" id="ProtNLM"/>
    </source>
</evidence>
<dbReference type="AlphaFoldDB" id="A0A819QH55"/>
<dbReference type="InterPro" id="IPR036410">
    <property type="entry name" value="HSP_DnaJ_Cys-rich_dom_sf"/>
</dbReference>